<dbReference type="EMBL" id="VHQI01000006">
    <property type="protein sequence ID" value="TPW42054.1"/>
    <property type="molecule type" value="Genomic_DNA"/>
</dbReference>
<dbReference type="SUPFAM" id="SSF52540">
    <property type="entry name" value="P-loop containing nucleoside triphosphate hydrolases"/>
    <property type="match status" value="1"/>
</dbReference>
<organism evidence="1 2">
    <name type="scientific">Mixta tenebrionis</name>
    <dbReference type="NCBI Taxonomy" id="2562439"/>
    <lineage>
        <taxon>Bacteria</taxon>
        <taxon>Pseudomonadati</taxon>
        <taxon>Pseudomonadota</taxon>
        <taxon>Gammaproteobacteria</taxon>
        <taxon>Enterobacterales</taxon>
        <taxon>Erwiniaceae</taxon>
        <taxon>Mixta</taxon>
    </lineage>
</organism>
<dbReference type="Proteomes" id="UP000319523">
    <property type="component" value="Unassembled WGS sequence"/>
</dbReference>
<dbReference type="OrthoDB" id="7066706at2"/>
<evidence type="ECO:0000313" key="1">
    <source>
        <dbReference type="EMBL" id="TPW42054.1"/>
    </source>
</evidence>
<keyword evidence="2" id="KW-1185">Reference proteome</keyword>
<protein>
    <submittedName>
        <fullName evidence="1">Tight adherance operon protein</fullName>
    </submittedName>
</protein>
<dbReference type="RefSeq" id="WP_141176398.1">
    <property type="nucleotide sequence ID" value="NZ_JBHUFX010000002.1"/>
</dbReference>
<accession>A0A506V819</accession>
<dbReference type="AlphaFoldDB" id="A0A506V819"/>
<name>A0A506V819_9GAMM</name>
<sequence length="368" mass="41531">MLLFPQKEEKAAFTEKTFYVLSARADVNERLCQMLHLAGFNQIESRHQRIGQIGNLELSPHAYGVIIDIENLEQTDDIITAVQAIVPRNVWCCLVGDSDSIVLAQIFSRHGLFYFYLSAQSEDLIQAAMNGVVKKTQRKAIAISVLGCKGGNGNTAISWDLANRISQLRKMPTLFIQGGAGSQDLDLLIGCKLVQEINPVNKNLDAMSWKEESFPEVERELFDKYNFLIMEESIVSADKEVLRQIAEKSSCLIALMDRSMASIRIVRHIMEIVDAIKRSQRAPKRLILCLNDSRPVTMDMLSLEDIQSLLGRPIDIYFPYRKKGLLSALPFLQRERPPIESLTLKVLGESEPVKNPLLRQFGGRKGKR</sequence>
<proteinExistence type="predicted"/>
<evidence type="ECO:0000313" key="2">
    <source>
        <dbReference type="Proteomes" id="UP000319523"/>
    </source>
</evidence>
<reference evidence="1 2" key="1">
    <citation type="submission" date="2019-06" db="EMBL/GenBank/DDBJ databases">
        <authorList>
            <person name="Yang Y."/>
        </authorList>
    </citation>
    <scope>NUCLEOTIDE SEQUENCE [LARGE SCALE GENOMIC DNA]</scope>
    <source>
        <strain evidence="1 2">BIT-26</strain>
    </source>
</reference>
<dbReference type="InterPro" id="IPR027417">
    <property type="entry name" value="P-loop_NTPase"/>
</dbReference>
<dbReference type="Gene3D" id="3.40.50.300">
    <property type="entry name" value="P-loop containing nucleotide triphosphate hydrolases"/>
    <property type="match status" value="1"/>
</dbReference>
<gene>
    <name evidence="1" type="ORF">FKM52_11920</name>
</gene>
<comment type="caution">
    <text evidence="1">The sequence shown here is derived from an EMBL/GenBank/DDBJ whole genome shotgun (WGS) entry which is preliminary data.</text>
</comment>